<reference evidence="1" key="1">
    <citation type="submission" date="2023-10" db="EMBL/GenBank/DDBJ databases">
        <authorList>
            <person name="Rodriguez Cubillos JULIANA M."/>
            <person name="De Vega J."/>
        </authorList>
    </citation>
    <scope>NUCLEOTIDE SEQUENCE</scope>
</reference>
<keyword evidence="2" id="KW-1185">Reference proteome</keyword>
<organism evidence="1 2">
    <name type="scientific">Trifolium pratense</name>
    <name type="common">Red clover</name>
    <dbReference type="NCBI Taxonomy" id="57577"/>
    <lineage>
        <taxon>Eukaryota</taxon>
        <taxon>Viridiplantae</taxon>
        <taxon>Streptophyta</taxon>
        <taxon>Embryophyta</taxon>
        <taxon>Tracheophyta</taxon>
        <taxon>Spermatophyta</taxon>
        <taxon>Magnoliopsida</taxon>
        <taxon>eudicotyledons</taxon>
        <taxon>Gunneridae</taxon>
        <taxon>Pentapetalae</taxon>
        <taxon>rosids</taxon>
        <taxon>fabids</taxon>
        <taxon>Fabales</taxon>
        <taxon>Fabaceae</taxon>
        <taxon>Papilionoideae</taxon>
        <taxon>50 kb inversion clade</taxon>
        <taxon>NPAAA clade</taxon>
        <taxon>Hologalegina</taxon>
        <taxon>IRL clade</taxon>
        <taxon>Trifolieae</taxon>
        <taxon>Trifolium</taxon>
    </lineage>
</organism>
<gene>
    <name evidence="1" type="ORF">MILVUS5_LOCUS15967</name>
</gene>
<dbReference type="EMBL" id="CASHSV030000109">
    <property type="protein sequence ID" value="CAJ2647444.1"/>
    <property type="molecule type" value="Genomic_DNA"/>
</dbReference>
<evidence type="ECO:0000313" key="1">
    <source>
        <dbReference type="EMBL" id="CAJ2647444.1"/>
    </source>
</evidence>
<proteinExistence type="predicted"/>
<accession>A0ACB0JUA9</accession>
<dbReference type="Proteomes" id="UP001177021">
    <property type="component" value="Unassembled WGS sequence"/>
</dbReference>
<sequence length="195" mass="22338">MEGEAMTLKEAICEIMHRGLLHGIWCGMMSGTILQTCVLLLMVYKTNWNKEASLAEDRIRNWGGGQETNGLQLKILIREVQRVENARGYWMLEIFAKALVFGRWNSPYARAQNVEIGIRCVKTEHGNELCVAIQEMEFLESLNITAKDEEEMNLDLAPAPCNLRVVNLKARLTTLPNWIHRTEILSEIFLPIPFH</sequence>
<comment type="caution">
    <text evidence="1">The sequence shown here is derived from an EMBL/GenBank/DDBJ whole genome shotgun (WGS) entry which is preliminary data.</text>
</comment>
<name>A0ACB0JUA9_TRIPR</name>
<protein>
    <submittedName>
        <fullName evidence="1">Uncharacterized protein</fullName>
    </submittedName>
</protein>
<evidence type="ECO:0000313" key="2">
    <source>
        <dbReference type="Proteomes" id="UP001177021"/>
    </source>
</evidence>